<gene>
    <name evidence="1" type="primary">WBGene00111709</name>
</gene>
<protein>
    <submittedName>
        <fullName evidence="1">Glucosylceramidase</fullName>
    </submittedName>
</protein>
<dbReference type="PANTHER" id="PTHR11069:SF23">
    <property type="entry name" value="LYSOSOMAL ACID GLUCOSYLCERAMIDASE"/>
    <property type="match status" value="1"/>
</dbReference>
<dbReference type="Proteomes" id="UP000005239">
    <property type="component" value="Unassembled WGS sequence"/>
</dbReference>
<dbReference type="PRINTS" id="PR00843">
    <property type="entry name" value="GLHYDRLASE30"/>
</dbReference>
<organism evidence="1 2">
    <name type="scientific">Pristionchus pacificus</name>
    <name type="common">Parasitic nematode worm</name>
    <dbReference type="NCBI Taxonomy" id="54126"/>
    <lineage>
        <taxon>Eukaryota</taxon>
        <taxon>Metazoa</taxon>
        <taxon>Ecdysozoa</taxon>
        <taxon>Nematoda</taxon>
        <taxon>Chromadorea</taxon>
        <taxon>Rhabditida</taxon>
        <taxon>Rhabditina</taxon>
        <taxon>Diplogasteromorpha</taxon>
        <taxon>Diplogasteroidea</taxon>
        <taxon>Neodiplogasteridae</taxon>
        <taxon>Pristionchus</taxon>
    </lineage>
</organism>
<dbReference type="SUPFAM" id="SSF51011">
    <property type="entry name" value="Glycosyl hydrolase domain"/>
    <property type="match status" value="1"/>
</dbReference>
<accession>A0A8R1UE99</accession>
<dbReference type="OrthoDB" id="5864414at2759"/>
<dbReference type="InterPro" id="IPR001139">
    <property type="entry name" value="Glyco_hydro_30"/>
</dbReference>
<dbReference type="GO" id="GO:0016020">
    <property type="term" value="C:membrane"/>
    <property type="evidence" value="ECO:0007669"/>
    <property type="project" value="GOC"/>
</dbReference>
<dbReference type="EnsemblMetazoa" id="PPA22155.1">
    <property type="protein sequence ID" value="PPA22155.1"/>
    <property type="gene ID" value="WBGene00111709"/>
</dbReference>
<keyword evidence="2" id="KW-1185">Reference proteome</keyword>
<sequence length="182" mass="20057">MAGSYDIPGFHSEATVTAFVLYGGTSDKFMARLAAASLFPLISPLINLYSIPPYRKAKNMIGVFPLLFFLVQIQKVFSTPCAQRFYPSLFETRIVCVCNATFCDEYEDTPLTTGTAQIFSSSERGDRMNSRSAPVLNGYQGSWLSARISVNPAVTYHEIIGFGGAFTDAAGKLFRSVCIRRM</sequence>
<dbReference type="PANTHER" id="PTHR11069">
    <property type="entry name" value="GLUCOSYLCERAMIDASE"/>
    <property type="match status" value="1"/>
</dbReference>
<dbReference type="AlphaFoldDB" id="A0A2A6CKG2"/>
<accession>A0A2A6CKG2</accession>
<reference evidence="2" key="1">
    <citation type="journal article" date="2008" name="Nat. Genet.">
        <title>The Pristionchus pacificus genome provides a unique perspective on nematode lifestyle and parasitism.</title>
        <authorList>
            <person name="Dieterich C."/>
            <person name="Clifton S.W."/>
            <person name="Schuster L.N."/>
            <person name="Chinwalla A."/>
            <person name="Delehaunty K."/>
            <person name="Dinkelacker I."/>
            <person name="Fulton L."/>
            <person name="Fulton R."/>
            <person name="Godfrey J."/>
            <person name="Minx P."/>
            <person name="Mitreva M."/>
            <person name="Roeseler W."/>
            <person name="Tian H."/>
            <person name="Witte H."/>
            <person name="Yang S.P."/>
            <person name="Wilson R.K."/>
            <person name="Sommer R.J."/>
        </authorList>
    </citation>
    <scope>NUCLEOTIDE SEQUENCE [LARGE SCALE GENOMIC DNA]</scope>
    <source>
        <strain evidence="2">PS312</strain>
    </source>
</reference>
<name>A0A2A6CKG2_PRIPA</name>
<evidence type="ECO:0000313" key="1">
    <source>
        <dbReference type="EnsemblMetazoa" id="PPA22155.1"/>
    </source>
</evidence>
<dbReference type="GO" id="GO:0004348">
    <property type="term" value="F:glucosylceramidase activity"/>
    <property type="evidence" value="ECO:0007669"/>
    <property type="project" value="InterPro"/>
</dbReference>
<proteinExistence type="predicted"/>
<reference evidence="1" key="2">
    <citation type="submission" date="2022-06" db="UniProtKB">
        <authorList>
            <consortium name="EnsemblMetazoa"/>
        </authorList>
    </citation>
    <scope>IDENTIFICATION</scope>
    <source>
        <strain evidence="1">PS312</strain>
    </source>
</reference>
<dbReference type="GO" id="GO:0006665">
    <property type="term" value="P:sphingolipid metabolic process"/>
    <property type="evidence" value="ECO:0007669"/>
    <property type="project" value="InterPro"/>
</dbReference>
<evidence type="ECO:0000313" key="2">
    <source>
        <dbReference type="Proteomes" id="UP000005239"/>
    </source>
</evidence>